<comment type="caution">
    <text evidence="1">The sequence shown here is derived from an EMBL/GenBank/DDBJ whole genome shotgun (WGS) entry which is preliminary data.</text>
</comment>
<name>A3VBN1_9RHOB</name>
<protein>
    <submittedName>
        <fullName evidence="1">Uncharacterized protein</fullName>
    </submittedName>
</protein>
<evidence type="ECO:0000313" key="2">
    <source>
        <dbReference type="Proteomes" id="UP000002931"/>
    </source>
</evidence>
<dbReference type="RefSeq" id="WP_008333739.1">
    <property type="nucleotide sequence ID" value="NZ_CH902578.1"/>
</dbReference>
<proteinExistence type="predicted"/>
<dbReference type="OrthoDB" id="7872783at2"/>
<sequence length="61" mass="6688">MNSIVIAFPKTRAANSNAPRLPMAAANIVSLERWKGRTRPHRTANGVFFMTRVLATSGDFA</sequence>
<evidence type="ECO:0000313" key="1">
    <source>
        <dbReference type="EMBL" id="EAQ14364.1"/>
    </source>
</evidence>
<dbReference type="HOGENOM" id="CLU_2917193_0_0_5"/>
<organism evidence="1 2">
    <name type="scientific">Maritimibacter alkaliphilus HTCC2654</name>
    <dbReference type="NCBI Taxonomy" id="314271"/>
    <lineage>
        <taxon>Bacteria</taxon>
        <taxon>Pseudomonadati</taxon>
        <taxon>Pseudomonadota</taxon>
        <taxon>Alphaproteobacteria</taxon>
        <taxon>Rhodobacterales</taxon>
        <taxon>Roseobacteraceae</taxon>
        <taxon>Maritimibacter</taxon>
    </lineage>
</organism>
<keyword evidence="2" id="KW-1185">Reference proteome</keyword>
<dbReference type="AlphaFoldDB" id="A3VBN1"/>
<reference evidence="1 2" key="1">
    <citation type="journal article" date="2010" name="J. Bacteriol.">
        <title>Genome sequences of Pelagibaca bermudensis HTCC2601T and Maritimibacter alkaliphilus HTCC2654T, the type strains of two marine Roseobacter genera.</title>
        <authorList>
            <person name="Thrash J.C."/>
            <person name="Cho J.C."/>
            <person name="Ferriera S."/>
            <person name="Johnson J."/>
            <person name="Vergin K.L."/>
            <person name="Giovannoni S.J."/>
        </authorList>
    </citation>
    <scope>NUCLEOTIDE SEQUENCE [LARGE SCALE GENOMIC DNA]</scope>
    <source>
        <strain evidence="1 2">HTCC2654</strain>
    </source>
</reference>
<dbReference type="Proteomes" id="UP000002931">
    <property type="component" value="Unassembled WGS sequence"/>
</dbReference>
<dbReference type="EMBL" id="AAMT01000002">
    <property type="protein sequence ID" value="EAQ14364.1"/>
    <property type="molecule type" value="Genomic_DNA"/>
</dbReference>
<dbReference type="STRING" id="314271.RB2654_16881"/>
<accession>A3VBN1</accession>
<gene>
    <name evidence="1" type="ORF">RB2654_16881</name>
</gene>